<evidence type="ECO:0000256" key="2">
    <source>
        <dbReference type="ARBA" id="ARBA00022737"/>
    </source>
</evidence>
<dbReference type="InterPro" id="IPR011989">
    <property type="entry name" value="ARM-like"/>
</dbReference>
<keyword evidence="6" id="KW-1185">Reference proteome</keyword>
<evidence type="ECO:0000313" key="5">
    <source>
        <dbReference type="EMBL" id="KAK1926744.1"/>
    </source>
</evidence>
<dbReference type="PANTHER" id="PTHR13102:SF0">
    <property type="entry name" value="NUCLEOLAR PROTEIN 9"/>
    <property type="match status" value="1"/>
</dbReference>
<gene>
    <name evidence="5" type="ORF">DB88DRAFT_179384</name>
</gene>
<dbReference type="GO" id="GO:0000447">
    <property type="term" value="P:endonucleolytic cleavage in ITS1 to separate SSU-rRNA from 5.8S rRNA and LSU-rRNA from tricistronic rRNA transcript (SSU-rRNA, 5.8S rRNA, LSU-rRNA)"/>
    <property type="evidence" value="ECO:0007669"/>
    <property type="project" value="TreeGrafter"/>
</dbReference>
<evidence type="ECO:0000313" key="6">
    <source>
        <dbReference type="Proteomes" id="UP001182556"/>
    </source>
</evidence>
<proteinExistence type="predicted"/>
<dbReference type="Proteomes" id="UP001182556">
    <property type="component" value="Unassembled WGS sequence"/>
</dbReference>
<organism evidence="5 6">
    <name type="scientific">Papiliotrema laurentii</name>
    <name type="common">Cryptococcus laurentii</name>
    <dbReference type="NCBI Taxonomy" id="5418"/>
    <lineage>
        <taxon>Eukaryota</taxon>
        <taxon>Fungi</taxon>
        <taxon>Dikarya</taxon>
        <taxon>Basidiomycota</taxon>
        <taxon>Agaricomycotina</taxon>
        <taxon>Tremellomycetes</taxon>
        <taxon>Tremellales</taxon>
        <taxon>Rhynchogastremaceae</taxon>
        <taxon>Papiliotrema</taxon>
    </lineage>
</organism>
<dbReference type="GO" id="GO:0003723">
    <property type="term" value="F:RNA binding"/>
    <property type="evidence" value="ECO:0007669"/>
    <property type="project" value="InterPro"/>
</dbReference>
<dbReference type="AlphaFoldDB" id="A0AAD9FUY0"/>
<dbReference type="InterPro" id="IPR040000">
    <property type="entry name" value="NOP9"/>
</dbReference>
<dbReference type="GO" id="GO:0000056">
    <property type="term" value="P:ribosomal small subunit export from nucleus"/>
    <property type="evidence" value="ECO:0007669"/>
    <property type="project" value="TreeGrafter"/>
</dbReference>
<dbReference type="SUPFAM" id="SSF48371">
    <property type="entry name" value="ARM repeat"/>
    <property type="match status" value="1"/>
</dbReference>
<dbReference type="Pfam" id="PF22493">
    <property type="entry name" value="PUF_NOP9"/>
    <property type="match status" value="1"/>
</dbReference>
<dbReference type="GO" id="GO:0000472">
    <property type="term" value="P:endonucleolytic cleavage to generate mature 5'-end of SSU-rRNA from (SSU-rRNA, 5.8S rRNA, LSU-rRNA)"/>
    <property type="evidence" value="ECO:0007669"/>
    <property type="project" value="TreeGrafter"/>
</dbReference>
<keyword evidence="2" id="KW-0677">Repeat</keyword>
<name>A0AAD9FUY0_PAPLA</name>
<accession>A0AAD9FUY0</accession>
<comment type="caution">
    <text evidence="5">The sequence shown here is derived from an EMBL/GenBank/DDBJ whole genome shotgun (WGS) entry which is preliminary data.</text>
</comment>
<sequence length="172" mass="18737">MTLKTWPTYQAIKSGKPVEDEGLELPEEVVDADAEQAAAAAARYEGWKNRRTAKPKETDLAPNMQGCLLLQGMVRLPGGNEIVLESILAQDVSVLLEYASSPIASHLLDAALTSPAVSPKYRRKLLMAFMGHYKQLAEDRMGSRVADTIWAKADGFMKVSSAHTACSCTRAE</sequence>
<evidence type="ECO:0000256" key="1">
    <source>
        <dbReference type="ARBA" id="ARBA00016427"/>
    </source>
</evidence>
<evidence type="ECO:0000256" key="3">
    <source>
        <dbReference type="ARBA" id="ARBA00030932"/>
    </source>
</evidence>
<dbReference type="GO" id="GO:0030688">
    <property type="term" value="C:preribosome, small subunit precursor"/>
    <property type="evidence" value="ECO:0007669"/>
    <property type="project" value="TreeGrafter"/>
</dbReference>
<reference evidence="5" key="1">
    <citation type="submission" date="2023-02" db="EMBL/GenBank/DDBJ databases">
        <title>Identification and recombinant expression of a fungal hydrolase from Papiliotrema laurentii that hydrolyzes apple cutin and clears colloidal polyester polyurethane.</title>
        <authorList>
            <consortium name="DOE Joint Genome Institute"/>
            <person name="Roman V.A."/>
            <person name="Bojanowski C."/>
            <person name="Crable B.R."/>
            <person name="Wagner D.N."/>
            <person name="Hung C.S."/>
            <person name="Nadeau L.J."/>
            <person name="Schratz L."/>
            <person name="Haridas S."/>
            <person name="Pangilinan J."/>
            <person name="Lipzen A."/>
            <person name="Na H."/>
            <person name="Yan M."/>
            <person name="Ng V."/>
            <person name="Grigoriev I.V."/>
            <person name="Spatafora J.W."/>
            <person name="Barlow D."/>
            <person name="Biffinger J."/>
            <person name="Kelley-Loughnane N."/>
            <person name="Varaljay V.A."/>
            <person name="Crookes-Goodson W.J."/>
        </authorList>
    </citation>
    <scope>NUCLEOTIDE SEQUENCE</scope>
    <source>
        <strain evidence="5">5307AH</strain>
    </source>
</reference>
<dbReference type="InterPro" id="IPR001313">
    <property type="entry name" value="Pumilio_RNA-bd_rpt"/>
</dbReference>
<evidence type="ECO:0000256" key="4">
    <source>
        <dbReference type="ARBA" id="ARBA00031929"/>
    </source>
</evidence>
<dbReference type="GO" id="GO:0030686">
    <property type="term" value="C:90S preribosome"/>
    <property type="evidence" value="ECO:0007669"/>
    <property type="project" value="TreeGrafter"/>
</dbReference>
<dbReference type="EMBL" id="JAODAN010000002">
    <property type="protein sequence ID" value="KAK1926744.1"/>
    <property type="molecule type" value="Genomic_DNA"/>
</dbReference>
<protein>
    <recommendedName>
        <fullName evidence="1">Nucleolar protein 9</fullName>
    </recommendedName>
    <alternativeName>
        <fullName evidence="3 4">Pumilio domain-containing protein NOP9</fullName>
    </alternativeName>
</protein>
<dbReference type="GO" id="GO:0005730">
    <property type="term" value="C:nucleolus"/>
    <property type="evidence" value="ECO:0007669"/>
    <property type="project" value="TreeGrafter"/>
</dbReference>
<dbReference type="GO" id="GO:0000480">
    <property type="term" value="P:endonucleolytic cleavage in 5'-ETS of tricistronic rRNA transcript (SSU-rRNA, 5.8S rRNA, LSU-rRNA)"/>
    <property type="evidence" value="ECO:0007669"/>
    <property type="project" value="TreeGrafter"/>
</dbReference>
<dbReference type="InterPro" id="IPR016024">
    <property type="entry name" value="ARM-type_fold"/>
</dbReference>
<dbReference type="Gene3D" id="1.25.10.10">
    <property type="entry name" value="Leucine-rich Repeat Variant"/>
    <property type="match status" value="1"/>
</dbReference>
<dbReference type="PANTHER" id="PTHR13102">
    <property type="entry name" value="NUCLEOLAR PROTEIN 9"/>
    <property type="match status" value="1"/>
</dbReference>